<evidence type="ECO:0000313" key="10">
    <source>
        <dbReference type="EMBL" id="CCG84213.1"/>
    </source>
</evidence>
<dbReference type="STRING" id="1097556.R4XF02"/>
<dbReference type="InterPro" id="IPR017953">
    <property type="entry name" value="Carbohydrate_kinase_pred_CS"/>
</dbReference>
<comment type="cofactor">
    <cofactor evidence="8">
        <name>Mg(2+)</name>
        <dbReference type="ChEBI" id="CHEBI:18420"/>
    </cofactor>
</comment>
<dbReference type="GO" id="GO:0046496">
    <property type="term" value="P:nicotinamide nucleotide metabolic process"/>
    <property type="evidence" value="ECO:0007669"/>
    <property type="project" value="UniProtKB-UniRule"/>
</dbReference>
<dbReference type="GO" id="GO:0110051">
    <property type="term" value="P:metabolite repair"/>
    <property type="evidence" value="ECO:0007669"/>
    <property type="project" value="TreeGrafter"/>
</dbReference>
<keyword evidence="2 8" id="KW-0547">Nucleotide-binding</keyword>
<dbReference type="FunFam" id="3.40.1190.20:FF:000023">
    <property type="entry name" value="ATP-dependent (S)-NAD(P)H-hydrate dehydratase"/>
    <property type="match status" value="1"/>
</dbReference>
<comment type="similarity">
    <text evidence="8">Belongs to the NnrD/CARKD family.</text>
</comment>
<feature type="binding site" evidence="8">
    <location>
        <begin position="227"/>
        <end position="236"/>
    </location>
    <ligand>
        <name>ATP</name>
        <dbReference type="ChEBI" id="CHEBI:30616"/>
    </ligand>
</feature>
<reference evidence="10 11" key="1">
    <citation type="journal article" date="2013" name="MBio">
        <title>Genome sequencing of the plant pathogen Taphrina deformans, the causal agent of peach leaf curl.</title>
        <authorList>
            <person name="Cisse O.H."/>
            <person name="Almeida J.M.G.C.F."/>
            <person name="Fonseca A."/>
            <person name="Kumar A.A."/>
            <person name="Salojaervi J."/>
            <person name="Overmyer K."/>
            <person name="Hauser P.M."/>
            <person name="Pagni M."/>
        </authorList>
    </citation>
    <scope>NUCLEOTIDE SEQUENCE [LARGE SCALE GENOMIC DNA]</scope>
    <source>
        <strain evidence="11">PYCC 5710 / ATCC 11124 / CBS 356.35 / IMI 108563 / JCM 9778 / NBRC 8474</strain>
    </source>
</reference>
<feature type="binding site" evidence="8">
    <location>
        <begin position="170"/>
        <end position="176"/>
    </location>
    <ligand>
        <name>(6S)-NADPHX</name>
        <dbReference type="ChEBI" id="CHEBI:64076"/>
    </ligand>
</feature>
<protein>
    <recommendedName>
        <fullName evidence="8">ATP-dependent (S)-NAD(P)H-hydrate dehydratase</fullName>
        <ecNumber evidence="8">4.2.1.93</ecNumber>
    </recommendedName>
    <alternativeName>
        <fullName evidence="8">ATP-dependent NAD(P)HX dehydratase</fullName>
    </alternativeName>
</protein>
<comment type="function">
    <text evidence="8">Catalyzes the dehydration of the S-form of NAD(P)HX at the expense of ATP, which is converted to ADP. Together with NAD(P)HX epimerase, which catalyzes the epimerization of the S- and R-forms, the enzyme allows the repair of both epimers of NAD(P)HX, a damaged form of NAD(P)H that is a result of enzymatic or heat-dependent hydration.</text>
</comment>
<accession>R4XF02</accession>
<dbReference type="GO" id="GO:0047453">
    <property type="term" value="F:ATP-dependent NAD(P)H-hydrate dehydratase activity"/>
    <property type="evidence" value="ECO:0007669"/>
    <property type="project" value="UniProtKB-UniRule"/>
</dbReference>
<keyword evidence="5 8" id="KW-0520">NAD</keyword>
<feature type="domain" description="YjeF C-terminal" evidence="9">
    <location>
        <begin position="7"/>
        <end position="312"/>
    </location>
</feature>
<keyword evidence="3 8" id="KW-0067">ATP-binding</keyword>
<dbReference type="PROSITE" id="PS01050">
    <property type="entry name" value="YJEF_C_2"/>
    <property type="match status" value="1"/>
</dbReference>
<comment type="caution">
    <text evidence="10">The sequence shown here is derived from an EMBL/GenBank/DDBJ whole genome shotgun (WGS) entry which is preliminary data.</text>
</comment>
<dbReference type="PANTHER" id="PTHR12592:SF0">
    <property type="entry name" value="ATP-DEPENDENT (S)-NAD(P)H-HYDRATE DEHYDRATASE"/>
    <property type="match status" value="1"/>
</dbReference>
<keyword evidence="8" id="KW-0963">Cytoplasm</keyword>
<dbReference type="eggNOG" id="KOG3974">
    <property type="taxonomic scope" value="Eukaryota"/>
</dbReference>
<evidence type="ECO:0000256" key="5">
    <source>
        <dbReference type="ARBA" id="ARBA00023027"/>
    </source>
</evidence>
<dbReference type="PROSITE" id="PS01049">
    <property type="entry name" value="YJEF_C_1"/>
    <property type="match status" value="1"/>
</dbReference>
<evidence type="ECO:0000256" key="1">
    <source>
        <dbReference type="ARBA" id="ARBA00022553"/>
    </source>
</evidence>
<keyword evidence="6 8" id="KW-0456">Lyase</keyword>
<feature type="binding site" evidence="8">
    <location>
        <position position="237"/>
    </location>
    <ligand>
        <name>(6S)-NADPHX</name>
        <dbReference type="ChEBI" id="CHEBI:64076"/>
    </ligand>
</feature>
<dbReference type="CDD" id="cd01171">
    <property type="entry name" value="YXKO-related"/>
    <property type="match status" value="1"/>
</dbReference>
<dbReference type="InterPro" id="IPR000631">
    <property type="entry name" value="CARKD"/>
</dbReference>
<dbReference type="HAMAP" id="MF_01965">
    <property type="entry name" value="NADHX_dehydratase"/>
    <property type="match status" value="1"/>
</dbReference>
<feature type="binding site" evidence="8">
    <location>
        <begin position="208"/>
        <end position="212"/>
    </location>
    <ligand>
        <name>ATP</name>
        <dbReference type="ChEBI" id="CHEBI:30616"/>
    </ligand>
</feature>
<evidence type="ECO:0000256" key="2">
    <source>
        <dbReference type="ARBA" id="ARBA00022741"/>
    </source>
</evidence>
<comment type="catalytic activity">
    <reaction evidence="8">
        <text>(6S)-NADHX + ATP = ADP + phosphate + NADH + H(+)</text>
        <dbReference type="Rhea" id="RHEA:19017"/>
        <dbReference type="ChEBI" id="CHEBI:15378"/>
        <dbReference type="ChEBI" id="CHEBI:30616"/>
        <dbReference type="ChEBI" id="CHEBI:43474"/>
        <dbReference type="ChEBI" id="CHEBI:57945"/>
        <dbReference type="ChEBI" id="CHEBI:64074"/>
        <dbReference type="ChEBI" id="CHEBI:456216"/>
        <dbReference type="EC" id="4.2.1.93"/>
    </reaction>
</comment>
<gene>
    <name evidence="10" type="ORF">TAPDE_004617</name>
</gene>
<dbReference type="PROSITE" id="PS51383">
    <property type="entry name" value="YJEF_C_3"/>
    <property type="match status" value="1"/>
</dbReference>
<keyword evidence="4" id="KW-0521">NADP</keyword>
<dbReference type="PANTHER" id="PTHR12592">
    <property type="entry name" value="ATP-DEPENDENT (S)-NAD(P)H-HYDRATE DEHYDRATASE FAMILY MEMBER"/>
    <property type="match status" value="1"/>
</dbReference>
<evidence type="ECO:0000256" key="3">
    <source>
        <dbReference type="ARBA" id="ARBA00022840"/>
    </source>
</evidence>
<dbReference type="EC" id="4.2.1.93" evidence="8"/>
<organism evidence="10 11">
    <name type="scientific">Taphrina deformans (strain PYCC 5710 / ATCC 11124 / CBS 356.35 / IMI 108563 / JCM 9778 / NBRC 8474)</name>
    <name type="common">Peach leaf curl fungus</name>
    <name type="synonym">Lalaria deformans</name>
    <dbReference type="NCBI Taxonomy" id="1097556"/>
    <lineage>
        <taxon>Eukaryota</taxon>
        <taxon>Fungi</taxon>
        <taxon>Dikarya</taxon>
        <taxon>Ascomycota</taxon>
        <taxon>Taphrinomycotina</taxon>
        <taxon>Taphrinomycetes</taxon>
        <taxon>Taphrinales</taxon>
        <taxon>Taphrinaceae</taxon>
        <taxon>Taphrina</taxon>
    </lineage>
</organism>
<dbReference type="Gene3D" id="3.40.1190.20">
    <property type="match status" value="1"/>
</dbReference>
<evidence type="ECO:0000256" key="7">
    <source>
        <dbReference type="ARBA" id="ARBA00047472"/>
    </source>
</evidence>
<comment type="catalytic activity">
    <reaction evidence="7 8">
        <text>(6S)-NADPHX + ATP = ADP + phosphate + NADPH + H(+)</text>
        <dbReference type="Rhea" id="RHEA:32231"/>
        <dbReference type="ChEBI" id="CHEBI:15378"/>
        <dbReference type="ChEBI" id="CHEBI:30616"/>
        <dbReference type="ChEBI" id="CHEBI:43474"/>
        <dbReference type="ChEBI" id="CHEBI:57783"/>
        <dbReference type="ChEBI" id="CHEBI:64076"/>
        <dbReference type="ChEBI" id="CHEBI:456216"/>
        <dbReference type="EC" id="4.2.1.93"/>
    </reaction>
</comment>
<dbReference type="GO" id="GO:0005737">
    <property type="term" value="C:cytoplasm"/>
    <property type="evidence" value="ECO:0007669"/>
    <property type="project" value="UniProtKB-SubCell"/>
</dbReference>
<feature type="binding site" evidence="8">
    <location>
        <position position="117"/>
    </location>
    <ligand>
        <name>(6S)-NADPHX</name>
        <dbReference type="ChEBI" id="CHEBI:64076"/>
    </ligand>
</feature>
<dbReference type="VEuPathDB" id="FungiDB:TAPDE_004617"/>
<dbReference type="NCBIfam" id="TIGR00196">
    <property type="entry name" value="yjeF_cterm"/>
    <property type="match status" value="1"/>
</dbReference>
<dbReference type="SUPFAM" id="SSF53613">
    <property type="entry name" value="Ribokinase-like"/>
    <property type="match status" value="1"/>
</dbReference>
<dbReference type="Pfam" id="PF01256">
    <property type="entry name" value="Carb_kinase"/>
    <property type="match status" value="1"/>
</dbReference>
<evidence type="ECO:0000313" key="11">
    <source>
        <dbReference type="Proteomes" id="UP000013776"/>
    </source>
</evidence>
<keyword evidence="1 8" id="KW-0597">Phosphoprotein</keyword>
<comment type="subcellular location">
    <subcellularLocation>
        <location evidence="8">Cytoplasm</location>
    </subcellularLocation>
</comment>
<sequence>MTNAKTLIGKVKQIIPPLSETMHKGQAGRTMVVGGSENYTGAPYYSCMSSMLLGADMGHICCEPGASNVIKTYSPDLIVFPQMRQAVHAKKEETKEAIAEGIYPLLDRMHAVVIGPGLGREELMQDTAALLIKKIREKNLPLVIDADGLWLVKNQPELVTGYANTILTPNVIEFGRLCDAMGVSKDSGKPEEKCKELAKKMNVTIIQKGKTDYISNGSDVLTVTVEGGLKRCGGQGDVLSGTLGTMLAWRSCYHDKLWQHDDAISEGESILLAAYGACTVTRFCSKTAFAEKGRGMMATDLVNSVGKAYHEIFEVEGESKL</sequence>
<dbReference type="OrthoDB" id="8110916at2759"/>
<evidence type="ECO:0000256" key="4">
    <source>
        <dbReference type="ARBA" id="ARBA00022857"/>
    </source>
</evidence>
<dbReference type="EMBL" id="CAHR02000213">
    <property type="protein sequence ID" value="CCG84213.1"/>
    <property type="molecule type" value="Genomic_DNA"/>
</dbReference>
<evidence type="ECO:0000256" key="8">
    <source>
        <dbReference type="HAMAP-Rule" id="MF_03157"/>
    </source>
</evidence>
<dbReference type="InterPro" id="IPR029056">
    <property type="entry name" value="Ribokinase-like"/>
</dbReference>
<dbReference type="AlphaFoldDB" id="R4XF02"/>
<evidence type="ECO:0000259" key="9">
    <source>
        <dbReference type="PROSITE" id="PS51383"/>
    </source>
</evidence>
<proteinExistence type="inferred from homology"/>
<dbReference type="Proteomes" id="UP000013776">
    <property type="component" value="Unassembled WGS sequence"/>
</dbReference>
<keyword evidence="11" id="KW-1185">Reference proteome</keyword>
<dbReference type="GO" id="GO:0005524">
    <property type="term" value="F:ATP binding"/>
    <property type="evidence" value="ECO:0007669"/>
    <property type="project" value="UniProtKB-KW"/>
</dbReference>
<name>R4XF02_TAPDE</name>
<evidence type="ECO:0000256" key="6">
    <source>
        <dbReference type="ARBA" id="ARBA00023239"/>
    </source>
</evidence>